<sequence>MKLAEKEIPDCNDKSLMILSEELTIKYEEIAHLKPDVKKLKKKLKTMQETGLSPKIPEIMSHKPNKNKVSKAHLDLKEQVIKLQAVNRCEEQQNFNKELKENIDKVLGKAKENIRQYKNALNQLLII</sequence>
<keyword evidence="3" id="KW-1185">Reference proteome</keyword>
<comment type="caution">
    <text evidence="2">The sequence shown here is derived from an EMBL/GenBank/DDBJ whole genome shotgun (WGS) entry which is preliminary data.</text>
</comment>
<evidence type="ECO:0000256" key="1">
    <source>
        <dbReference type="SAM" id="Coils"/>
    </source>
</evidence>
<evidence type="ECO:0000313" key="3">
    <source>
        <dbReference type="Proteomes" id="UP000887159"/>
    </source>
</evidence>
<dbReference type="AlphaFoldDB" id="A0A8X7BAQ6"/>
<evidence type="ECO:0000313" key="2">
    <source>
        <dbReference type="EMBL" id="GFY25038.1"/>
    </source>
</evidence>
<feature type="coiled-coil region" evidence="1">
    <location>
        <begin position="96"/>
        <end position="127"/>
    </location>
</feature>
<keyword evidence="1" id="KW-0175">Coiled coil</keyword>
<dbReference type="Proteomes" id="UP000887159">
    <property type="component" value="Unassembled WGS sequence"/>
</dbReference>
<proteinExistence type="predicted"/>
<reference evidence="2" key="1">
    <citation type="submission" date="2020-08" db="EMBL/GenBank/DDBJ databases">
        <title>Multicomponent nature underlies the extraordinary mechanical properties of spider dragline silk.</title>
        <authorList>
            <person name="Kono N."/>
            <person name="Nakamura H."/>
            <person name="Mori M."/>
            <person name="Yoshida Y."/>
            <person name="Ohtoshi R."/>
            <person name="Malay A.D."/>
            <person name="Moran D.A.P."/>
            <person name="Tomita M."/>
            <person name="Numata K."/>
            <person name="Arakawa K."/>
        </authorList>
    </citation>
    <scope>NUCLEOTIDE SEQUENCE</scope>
</reference>
<organism evidence="2 3">
    <name type="scientific">Trichonephila clavipes</name>
    <name type="common">Golden silk orbweaver</name>
    <name type="synonym">Nephila clavipes</name>
    <dbReference type="NCBI Taxonomy" id="2585209"/>
    <lineage>
        <taxon>Eukaryota</taxon>
        <taxon>Metazoa</taxon>
        <taxon>Ecdysozoa</taxon>
        <taxon>Arthropoda</taxon>
        <taxon>Chelicerata</taxon>
        <taxon>Arachnida</taxon>
        <taxon>Araneae</taxon>
        <taxon>Araneomorphae</taxon>
        <taxon>Entelegynae</taxon>
        <taxon>Araneoidea</taxon>
        <taxon>Nephilidae</taxon>
        <taxon>Trichonephila</taxon>
    </lineage>
</organism>
<accession>A0A8X7BAQ6</accession>
<protein>
    <submittedName>
        <fullName evidence="2">Uncharacterized protein</fullName>
    </submittedName>
</protein>
<dbReference type="EMBL" id="BMAU01021370">
    <property type="protein sequence ID" value="GFY25038.1"/>
    <property type="molecule type" value="Genomic_DNA"/>
</dbReference>
<name>A0A8X7BAQ6_TRICX</name>
<gene>
    <name evidence="2" type="ORF">TNCV_2692291</name>
</gene>